<evidence type="ECO:0000313" key="1">
    <source>
        <dbReference type="EMBL" id="CBI11682.1"/>
    </source>
</evidence>
<proteinExistence type="predicted"/>
<organism evidence="1">
    <name type="scientific">mine drainage metagenome</name>
    <dbReference type="NCBI Taxonomy" id="410659"/>
    <lineage>
        <taxon>unclassified sequences</taxon>
        <taxon>metagenomes</taxon>
        <taxon>ecological metagenomes</taxon>
    </lineage>
</organism>
<accession>E6QWQ8</accession>
<name>E6QWQ8_9ZZZZ</name>
<dbReference type="EMBL" id="CABR01000157">
    <property type="protein sequence ID" value="CBI11682.1"/>
    <property type="molecule type" value="Genomic_DNA"/>
</dbReference>
<protein>
    <submittedName>
        <fullName evidence="1">Uncharacterized protein</fullName>
    </submittedName>
</protein>
<reference evidence="1" key="1">
    <citation type="submission" date="2009-10" db="EMBL/GenBank/DDBJ databases">
        <title>Diversity of trophic interactions inside an arsenic-rich microbial ecosystem.</title>
        <authorList>
            <person name="Bertin P.N."/>
            <person name="Heinrich-Salmeron A."/>
            <person name="Pelletier E."/>
            <person name="Goulhen-Chollet F."/>
            <person name="Arsene-Ploetze F."/>
            <person name="Gallien S."/>
            <person name="Calteau A."/>
            <person name="Vallenet D."/>
            <person name="Casiot C."/>
            <person name="Chane-Woon-Ming B."/>
            <person name="Giloteaux L."/>
            <person name="Barakat M."/>
            <person name="Bonnefoy V."/>
            <person name="Bruneel O."/>
            <person name="Chandler M."/>
            <person name="Cleiss J."/>
            <person name="Duran R."/>
            <person name="Elbaz-Poulichet F."/>
            <person name="Fonknechten N."/>
            <person name="Lauga B."/>
            <person name="Mornico D."/>
            <person name="Ortet P."/>
            <person name="Schaeffer C."/>
            <person name="Siguier P."/>
            <person name="Alexander Thil Smith A."/>
            <person name="Van Dorsselaer A."/>
            <person name="Weissenbach J."/>
            <person name="Medigue C."/>
            <person name="Le Paslier D."/>
        </authorList>
    </citation>
    <scope>NUCLEOTIDE SEQUENCE</scope>
</reference>
<dbReference type="AlphaFoldDB" id="E6QWQ8"/>
<gene>
    <name evidence="1" type="ORF">CARN7_2520</name>
</gene>
<sequence length="107" mass="12992">MSRKKYFDSERMLVAAAALSPVARERLRKSLRPYVAKAIREYMERQGIPTIRRDELIAVGMEPFDRVFNTYLTHRSETDHEEEEGYFYRYYIWWMRQAVVAFLYPEK</sequence>
<comment type="caution">
    <text evidence="1">The sequence shown here is derived from an EMBL/GenBank/DDBJ whole genome shotgun (WGS) entry which is preliminary data.</text>
</comment>